<comment type="caution">
    <text evidence="2">The sequence shown here is derived from an EMBL/GenBank/DDBJ whole genome shotgun (WGS) entry which is preliminary data.</text>
</comment>
<dbReference type="GO" id="GO:0016491">
    <property type="term" value="F:oxidoreductase activity"/>
    <property type="evidence" value="ECO:0007669"/>
    <property type="project" value="UniProtKB-KW"/>
</dbReference>
<dbReference type="PANTHER" id="PTHR43157:SF31">
    <property type="entry name" value="PHOSPHATIDYLINOSITOL-GLYCAN BIOSYNTHESIS CLASS F PROTEIN"/>
    <property type="match status" value="1"/>
</dbReference>
<evidence type="ECO:0000256" key="1">
    <source>
        <dbReference type="ARBA" id="ARBA00023002"/>
    </source>
</evidence>
<feature type="non-terminal residue" evidence="2">
    <location>
        <position position="184"/>
    </location>
</feature>
<name>A0AAE0FKG5_9CHLO</name>
<gene>
    <name evidence="2" type="ORF">CYMTET_29630</name>
</gene>
<dbReference type="SUPFAM" id="SSF51735">
    <property type="entry name" value="NAD(P)-binding Rossmann-fold domains"/>
    <property type="match status" value="1"/>
</dbReference>
<dbReference type="AlphaFoldDB" id="A0AAE0FKG5"/>
<keyword evidence="3" id="KW-1185">Reference proteome</keyword>
<reference evidence="2 3" key="1">
    <citation type="journal article" date="2015" name="Genome Biol. Evol.">
        <title>Comparative Genomics of a Bacterivorous Green Alga Reveals Evolutionary Causalities and Consequences of Phago-Mixotrophic Mode of Nutrition.</title>
        <authorList>
            <person name="Burns J.A."/>
            <person name="Paasch A."/>
            <person name="Narechania A."/>
            <person name="Kim E."/>
        </authorList>
    </citation>
    <scope>NUCLEOTIDE SEQUENCE [LARGE SCALE GENOMIC DNA]</scope>
    <source>
        <strain evidence="2 3">PLY_AMNH</strain>
    </source>
</reference>
<dbReference type="InterPro" id="IPR036291">
    <property type="entry name" value="NAD(P)-bd_dom_sf"/>
</dbReference>
<evidence type="ECO:0000313" key="2">
    <source>
        <dbReference type="EMBL" id="KAK3261461.1"/>
    </source>
</evidence>
<dbReference type="Gene3D" id="3.40.50.720">
    <property type="entry name" value="NAD(P)-binding Rossmann-like Domain"/>
    <property type="match status" value="1"/>
</dbReference>
<organism evidence="2 3">
    <name type="scientific">Cymbomonas tetramitiformis</name>
    <dbReference type="NCBI Taxonomy" id="36881"/>
    <lineage>
        <taxon>Eukaryota</taxon>
        <taxon>Viridiplantae</taxon>
        <taxon>Chlorophyta</taxon>
        <taxon>Pyramimonadophyceae</taxon>
        <taxon>Pyramimonadales</taxon>
        <taxon>Pyramimonadaceae</taxon>
        <taxon>Cymbomonas</taxon>
    </lineage>
</organism>
<dbReference type="PANTHER" id="PTHR43157">
    <property type="entry name" value="PHOSPHATIDYLINOSITOL-GLYCAN BIOSYNTHESIS CLASS F PROTEIN-RELATED"/>
    <property type="match status" value="1"/>
</dbReference>
<dbReference type="EMBL" id="LGRX02016877">
    <property type="protein sequence ID" value="KAK3261461.1"/>
    <property type="molecule type" value="Genomic_DNA"/>
</dbReference>
<dbReference type="InterPro" id="IPR002347">
    <property type="entry name" value="SDR_fam"/>
</dbReference>
<accession>A0AAE0FKG5</accession>
<proteinExistence type="predicted"/>
<evidence type="ECO:0000313" key="3">
    <source>
        <dbReference type="Proteomes" id="UP001190700"/>
    </source>
</evidence>
<keyword evidence="1" id="KW-0560">Oxidoreductase</keyword>
<dbReference type="Proteomes" id="UP001190700">
    <property type="component" value="Unassembled WGS sequence"/>
</dbReference>
<sequence length="184" mass="19686">MALANKLAVVTGANCGIGKVIATELARHQAHVVMACRSQARSEPICEEIRASTGNCDVEFRELDLTSLNSIKNFANGLQGRSVHLLINNAGVMAGQREMTADGLETSWQVNAVGPTLLSRLLLSNLFKASQELEGPSGASRIVYVGSMLDKKGNLEDLKAVQDPLKRFASDTEFSAFGSYGTSK</sequence>
<dbReference type="PRINTS" id="PR00081">
    <property type="entry name" value="GDHRDH"/>
</dbReference>
<dbReference type="Pfam" id="PF00106">
    <property type="entry name" value="adh_short"/>
    <property type="match status" value="1"/>
</dbReference>
<protein>
    <submittedName>
        <fullName evidence="2">Uncharacterized protein</fullName>
    </submittedName>
</protein>